<organism evidence="3 4">
    <name type="scientific">Dactylellina haptotyla (strain CBS 200.50)</name>
    <name type="common">Nematode-trapping fungus</name>
    <name type="synonym">Monacrosporium haptotylum</name>
    <dbReference type="NCBI Taxonomy" id="1284197"/>
    <lineage>
        <taxon>Eukaryota</taxon>
        <taxon>Fungi</taxon>
        <taxon>Dikarya</taxon>
        <taxon>Ascomycota</taxon>
        <taxon>Pezizomycotina</taxon>
        <taxon>Orbiliomycetes</taxon>
        <taxon>Orbiliales</taxon>
        <taxon>Orbiliaceae</taxon>
        <taxon>Dactylellina</taxon>
    </lineage>
</organism>
<reference evidence="3 4" key="1">
    <citation type="journal article" date="2013" name="PLoS Genet.">
        <title>Genomic mechanisms accounting for the adaptation to parasitism in nematode-trapping fungi.</title>
        <authorList>
            <person name="Meerupati T."/>
            <person name="Andersson K.M."/>
            <person name="Friman E."/>
            <person name="Kumar D."/>
            <person name="Tunlid A."/>
            <person name="Ahren D."/>
        </authorList>
    </citation>
    <scope>NUCLEOTIDE SEQUENCE [LARGE SCALE GENOMIC DNA]</scope>
    <source>
        <strain evidence="3 4">CBS 200.50</strain>
    </source>
</reference>
<dbReference type="InterPro" id="IPR036291">
    <property type="entry name" value="NAD(P)-bd_dom_sf"/>
</dbReference>
<dbReference type="STRING" id="1284197.S8AF89"/>
<comment type="caution">
    <text evidence="3">The sequence shown here is derived from an EMBL/GenBank/DDBJ whole genome shotgun (WGS) entry which is preliminary data.</text>
</comment>
<evidence type="ECO:0000313" key="4">
    <source>
        <dbReference type="Proteomes" id="UP000015100"/>
    </source>
</evidence>
<dbReference type="PANTHER" id="PTHR48079">
    <property type="entry name" value="PROTEIN YEEZ"/>
    <property type="match status" value="1"/>
</dbReference>
<feature type="chain" id="PRO_5004560442" description="NAD(P)-binding domain-containing protein" evidence="1">
    <location>
        <begin position="21"/>
        <end position="323"/>
    </location>
</feature>
<sequence>MVRVLLFGATGFIGSSVAQALRRRAHTVYAVARTEEKTIELSKQELIPILGDASQPESWVPILDRVDVVIDASPSYGGISETILKGIKESPRVTSAKKHDPKLGYIYVSGIWVHGDSAELTTDRVPAGLHTERTPAKLVSWRPAFEDSVLGSRDLIDVTILRAGVLFGGSGSLFGVWWKPFVEALKANAANQPVTIVGKADTILAFVHKDDFAEAVLNTVEKLEVVSQIHYPLFDVVSGHESLGDVNKAAAKALDITGEINYMAPPEPFTEAMSTSILLDTSRSHQYLDWTPKHTSMTKHAEIYVKAHLYSTDYYSAVTSKKQ</sequence>
<feature type="signal peptide" evidence="1">
    <location>
        <begin position="1"/>
        <end position="20"/>
    </location>
</feature>
<dbReference type="EMBL" id="AQGS01000443">
    <property type="protein sequence ID" value="EPS39806.1"/>
    <property type="molecule type" value="Genomic_DNA"/>
</dbReference>
<dbReference type="HOGENOM" id="CLU_007383_12_3_1"/>
<accession>S8AF89</accession>
<name>S8AF89_DACHA</name>
<protein>
    <recommendedName>
        <fullName evidence="2">NAD(P)-binding domain-containing protein</fullName>
    </recommendedName>
</protein>
<keyword evidence="1" id="KW-0732">Signal</keyword>
<dbReference type="PANTHER" id="PTHR48079:SF3">
    <property type="entry name" value="NAD-DEPENDENT EPIMERASE_DEHYDRATASE DOMAIN-CONTAINING PROTEIN"/>
    <property type="match status" value="1"/>
</dbReference>
<dbReference type="GO" id="GO:0004029">
    <property type="term" value="F:aldehyde dehydrogenase (NAD+) activity"/>
    <property type="evidence" value="ECO:0007669"/>
    <property type="project" value="TreeGrafter"/>
</dbReference>
<dbReference type="Pfam" id="PF13460">
    <property type="entry name" value="NAD_binding_10"/>
    <property type="match status" value="1"/>
</dbReference>
<dbReference type="OrthoDB" id="10000533at2759"/>
<dbReference type="Gene3D" id="3.40.50.720">
    <property type="entry name" value="NAD(P)-binding Rossmann-like Domain"/>
    <property type="match status" value="1"/>
</dbReference>
<dbReference type="AlphaFoldDB" id="S8AF89"/>
<evidence type="ECO:0000313" key="3">
    <source>
        <dbReference type="EMBL" id="EPS39806.1"/>
    </source>
</evidence>
<keyword evidence="4" id="KW-1185">Reference proteome</keyword>
<dbReference type="eggNOG" id="ENOG502S1CC">
    <property type="taxonomic scope" value="Eukaryota"/>
</dbReference>
<reference evidence="4" key="2">
    <citation type="submission" date="2013-04" db="EMBL/GenBank/DDBJ databases">
        <title>Genomic mechanisms accounting for the adaptation to parasitism in nematode-trapping fungi.</title>
        <authorList>
            <person name="Ahren D.G."/>
        </authorList>
    </citation>
    <scope>NUCLEOTIDE SEQUENCE [LARGE SCALE GENOMIC DNA]</scope>
    <source>
        <strain evidence="4">CBS 200.50</strain>
    </source>
</reference>
<dbReference type="InterPro" id="IPR016040">
    <property type="entry name" value="NAD(P)-bd_dom"/>
</dbReference>
<proteinExistence type="predicted"/>
<dbReference type="OMA" id="AWRPAHE"/>
<dbReference type="InterPro" id="IPR051783">
    <property type="entry name" value="NAD(P)-dependent_oxidoreduct"/>
</dbReference>
<dbReference type="SUPFAM" id="SSF51735">
    <property type="entry name" value="NAD(P)-binding Rossmann-fold domains"/>
    <property type="match status" value="1"/>
</dbReference>
<gene>
    <name evidence="3" type="ORF">H072_6416</name>
</gene>
<dbReference type="GO" id="GO:0005737">
    <property type="term" value="C:cytoplasm"/>
    <property type="evidence" value="ECO:0007669"/>
    <property type="project" value="TreeGrafter"/>
</dbReference>
<evidence type="ECO:0000259" key="2">
    <source>
        <dbReference type="Pfam" id="PF13460"/>
    </source>
</evidence>
<evidence type="ECO:0000256" key="1">
    <source>
        <dbReference type="SAM" id="SignalP"/>
    </source>
</evidence>
<feature type="domain" description="NAD(P)-binding" evidence="2">
    <location>
        <begin position="8"/>
        <end position="83"/>
    </location>
</feature>
<dbReference type="Proteomes" id="UP000015100">
    <property type="component" value="Unassembled WGS sequence"/>
</dbReference>